<dbReference type="GO" id="GO:0003677">
    <property type="term" value="F:DNA binding"/>
    <property type="evidence" value="ECO:0007669"/>
    <property type="project" value="UniProtKB-UniRule"/>
</dbReference>
<dbReference type="Proteomes" id="UP000757890">
    <property type="component" value="Unassembled WGS sequence"/>
</dbReference>
<evidence type="ECO:0000256" key="1">
    <source>
        <dbReference type="ARBA" id="ARBA00022490"/>
    </source>
</evidence>
<dbReference type="GO" id="GO:0007059">
    <property type="term" value="P:chromosome segregation"/>
    <property type="evidence" value="ECO:0007669"/>
    <property type="project" value="UniProtKB-UniRule"/>
</dbReference>
<dbReference type="SUPFAM" id="SSF75553">
    <property type="entry name" value="Smc hinge domain"/>
    <property type="match status" value="1"/>
</dbReference>
<dbReference type="PIRSF" id="PIRSF005719">
    <property type="entry name" value="SMC"/>
    <property type="match status" value="1"/>
</dbReference>
<evidence type="ECO:0000256" key="2">
    <source>
        <dbReference type="ARBA" id="ARBA00022741"/>
    </source>
</evidence>
<keyword evidence="4 6" id="KW-0175">Coiled coil</keyword>
<dbReference type="Pfam" id="PF06470">
    <property type="entry name" value="SMC_hinge"/>
    <property type="match status" value="1"/>
</dbReference>
<dbReference type="GO" id="GO:0007062">
    <property type="term" value="P:sister chromatid cohesion"/>
    <property type="evidence" value="ECO:0007669"/>
    <property type="project" value="InterPro"/>
</dbReference>
<dbReference type="PANTHER" id="PTHR43977">
    <property type="entry name" value="STRUCTURAL MAINTENANCE OF CHROMOSOMES PROTEIN 3"/>
    <property type="match status" value="1"/>
</dbReference>
<dbReference type="GO" id="GO:0016887">
    <property type="term" value="F:ATP hydrolysis activity"/>
    <property type="evidence" value="ECO:0007669"/>
    <property type="project" value="InterPro"/>
</dbReference>
<comment type="subcellular location">
    <subcellularLocation>
        <location evidence="6">Cytoplasm</location>
    </subcellularLocation>
</comment>
<evidence type="ECO:0000256" key="4">
    <source>
        <dbReference type="ARBA" id="ARBA00023054"/>
    </source>
</evidence>
<dbReference type="HAMAP" id="MF_01894">
    <property type="entry name" value="Smc_prok"/>
    <property type="match status" value="1"/>
</dbReference>
<evidence type="ECO:0000313" key="10">
    <source>
        <dbReference type="Proteomes" id="UP000757890"/>
    </source>
</evidence>
<feature type="compositionally biased region" description="Basic and acidic residues" evidence="7">
    <location>
        <begin position="829"/>
        <end position="845"/>
    </location>
</feature>
<evidence type="ECO:0000256" key="5">
    <source>
        <dbReference type="ARBA" id="ARBA00023125"/>
    </source>
</evidence>
<dbReference type="GO" id="GO:0005694">
    <property type="term" value="C:chromosome"/>
    <property type="evidence" value="ECO:0007669"/>
    <property type="project" value="InterPro"/>
</dbReference>
<dbReference type="Gene3D" id="3.40.50.300">
    <property type="entry name" value="P-loop containing nucleotide triphosphate hydrolases"/>
    <property type="match status" value="2"/>
</dbReference>
<keyword evidence="3 6" id="KW-0067">ATP-binding</keyword>
<keyword evidence="2 6" id="KW-0547">Nucleotide-binding</keyword>
<dbReference type="GO" id="GO:0030261">
    <property type="term" value="P:chromosome condensation"/>
    <property type="evidence" value="ECO:0007669"/>
    <property type="project" value="InterPro"/>
</dbReference>
<dbReference type="GO" id="GO:0006260">
    <property type="term" value="P:DNA replication"/>
    <property type="evidence" value="ECO:0007669"/>
    <property type="project" value="UniProtKB-UniRule"/>
</dbReference>
<comment type="function">
    <text evidence="6">Required for chromosome condensation and partitioning.</text>
</comment>
<sequence length="1185" mass="135163">MKLLRLILQGFKSFADKTTIEFADGMTVIVGPNGCGKSNISDAVRWVLGEQNVHNLRGQKTEDIIFSGAEGRNPKNAAEVTMVLDNSAHEFSFDTAEVSITRRVLRNGESDFYINKRSCRLKDIQELLADTGLGKGSMAIIGQNRVDQVLTSRPEDRRLIFEEVAGISLFRMRKNEGLRKLEKTAENMERVRDLVALLDEQLGPMKEAAEKSKIYKALSKDRRAVEATMSLLRLTSVGRMIARYENEYNSLADQDVKWQTELARYAEAKAKLEKEELEQQENLRKAGADSAEKQRLMETLRGDYRVKEEALRHAEEESVRLKEDEEDQTEAENELKEEMREMLAELAEAESLLLEKQTLLKAEEEKRRIAESELLTAETAYQDALAVNRRRLAEKESLEREIEQGNREKVRLTEEKEKFKAAGLELSEKKKMTEIQVENLTAEEASVREKMTVLEENGKNDGIRLKEAQDKQFRQMNRINDFHARLMKIISRREYLERADREYASFSHTTKTILESRSLFGQHILGAVGELIRVPPKYTAAAEVALGGSVSYIVTDTSRSAGDVITWLKKNNLGRTTFYPLESMRPRGNDGNERKACSEKGIHGIASELFFCDEEYSDLMDFILGKTLIAENLDIARNVSAKYNYRLRLVTLDGQLVNPGGSLTGGSMRKQENTFFGRKKEINDLLKEEKETEKLLADLKKEKSIHDDFCAELSEKVTKEREDYQSLKIGLAEISGKKDGLSRILSTEKNAEEKNQADLRTAEEGLAAITENLALLEERLAGFGDIPMMEADEKSVPLKKAVADLDARLMEIRIDVTKAEEAVNFGKRGKQERENAALEQRKDREKLSRDILENREQKERLASELRDIEEKFNLAEKEWNEVKGRLENMQNISDTFSAERKQQDDAWRNAQEKSSAVRKDMADRQARIDSFKAQEAEEKERLREQELTVEMAESLRIQGSMAEMKEKQADLEERISKLGAVNPNGEEEYELHLRRRAFYETQIEDLKKAKSGLETVIHDIDKTMSERFADAFKMINVEFARIMQIMFSGGKARLELTDEAHPLEGGVEMYLQLPGKKRQPLTLMSGGERALTVIALLISFMAYRPAPFCFVDEIDAALDDANVERYSRMIADYKRKTQFVIISHRKKTMEFADTLQGVTMAEKGVSSLVTVRVGDYIKEEQDGVS</sequence>
<dbReference type="InterPro" id="IPR024704">
    <property type="entry name" value="SMC"/>
</dbReference>
<reference evidence="9" key="1">
    <citation type="submission" date="2020-04" db="EMBL/GenBank/DDBJ databases">
        <title>Deep metagenomics examines the oral microbiome during advanced dental caries in children, revealing novel taxa and co-occurrences with host molecules.</title>
        <authorList>
            <person name="Baker J.L."/>
            <person name="Morton J.T."/>
            <person name="Dinis M."/>
            <person name="Alvarez R."/>
            <person name="Tran N.C."/>
            <person name="Knight R."/>
            <person name="Edlund A."/>
        </authorList>
    </citation>
    <scope>NUCLEOTIDE SEQUENCE</scope>
    <source>
        <strain evidence="9">JCVI_32_bin.14</strain>
    </source>
</reference>
<gene>
    <name evidence="6 9" type="primary">smc</name>
    <name evidence="9" type="ORF">HXL70_02125</name>
</gene>
<feature type="binding site" evidence="6">
    <location>
        <begin position="32"/>
        <end position="39"/>
    </location>
    <ligand>
        <name>ATP</name>
        <dbReference type="ChEBI" id="CHEBI:30616"/>
    </ligand>
</feature>
<dbReference type="InterPro" id="IPR011890">
    <property type="entry name" value="SMC_prok"/>
</dbReference>
<feature type="region of interest" description="Disordered" evidence="7">
    <location>
        <begin position="312"/>
        <end position="331"/>
    </location>
</feature>
<comment type="caution">
    <text evidence="9">The sequence shown here is derived from an EMBL/GenBank/DDBJ whole genome shotgun (WGS) entry which is preliminary data.</text>
</comment>
<dbReference type="EMBL" id="JABZMK010000003">
    <property type="protein sequence ID" value="MBF1128824.1"/>
    <property type="molecule type" value="Genomic_DNA"/>
</dbReference>
<proteinExistence type="inferred from homology"/>
<dbReference type="InterPro" id="IPR010935">
    <property type="entry name" value="SMC_hinge"/>
</dbReference>
<dbReference type="AlphaFoldDB" id="A0A930B4N9"/>
<dbReference type="Gene3D" id="3.30.70.1620">
    <property type="match status" value="1"/>
</dbReference>
<keyword evidence="1 6" id="KW-0963">Cytoplasm</keyword>
<evidence type="ECO:0000256" key="3">
    <source>
        <dbReference type="ARBA" id="ARBA00022840"/>
    </source>
</evidence>
<protein>
    <recommendedName>
        <fullName evidence="6">Chromosome partition protein Smc</fullName>
    </recommendedName>
</protein>
<feature type="compositionally biased region" description="Basic and acidic residues" evidence="7">
    <location>
        <begin position="312"/>
        <end position="323"/>
    </location>
</feature>
<organism evidence="9 10">
    <name type="scientific">Dialister invisus</name>
    <dbReference type="NCBI Taxonomy" id="218538"/>
    <lineage>
        <taxon>Bacteria</taxon>
        <taxon>Bacillati</taxon>
        <taxon>Bacillota</taxon>
        <taxon>Negativicutes</taxon>
        <taxon>Veillonellales</taxon>
        <taxon>Veillonellaceae</taxon>
        <taxon>Dialister</taxon>
    </lineage>
</organism>
<dbReference type="InterPro" id="IPR027417">
    <property type="entry name" value="P-loop_NTPase"/>
</dbReference>
<feature type="region of interest" description="Disordered" evidence="7">
    <location>
        <begin position="826"/>
        <end position="845"/>
    </location>
</feature>
<dbReference type="InterPro" id="IPR036277">
    <property type="entry name" value="SMC_hinge_sf"/>
</dbReference>
<dbReference type="Pfam" id="PF02463">
    <property type="entry name" value="SMC_N"/>
    <property type="match status" value="1"/>
</dbReference>
<comment type="similarity">
    <text evidence="6">Belongs to the SMC family.</text>
</comment>
<name>A0A930B4N9_9FIRM</name>
<dbReference type="GO" id="GO:0005737">
    <property type="term" value="C:cytoplasm"/>
    <property type="evidence" value="ECO:0007669"/>
    <property type="project" value="UniProtKB-SubCell"/>
</dbReference>
<feature type="region of interest" description="Disordered" evidence="7">
    <location>
        <begin position="897"/>
        <end position="923"/>
    </location>
</feature>
<evidence type="ECO:0000256" key="7">
    <source>
        <dbReference type="SAM" id="MobiDB-lite"/>
    </source>
</evidence>
<dbReference type="NCBIfam" id="TIGR02168">
    <property type="entry name" value="SMC_prok_B"/>
    <property type="match status" value="1"/>
</dbReference>
<evidence type="ECO:0000259" key="8">
    <source>
        <dbReference type="SMART" id="SM00968"/>
    </source>
</evidence>
<dbReference type="SMART" id="SM00968">
    <property type="entry name" value="SMC_hinge"/>
    <property type="match status" value="1"/>
</dbReference>
<dbReference type="InterPro" id="IPR003395">
    <property type="entry name" value="RecF/RecN/SMC_N"/>
</dbReference>
<comment type="domain">
    <text evidence="6">Contains large globular domains required for ATP hydrolysis at each terminus and a third globular domain forming a flexible hinge near the middle of the molecule. These domains are separated by coiled-coil structures.</text>
</comment>
<feature type="domain" description="SMC hinge" evidence="8">
    <location>
        <begin position="522"/>
        <end position="640"/>
    </location>
</feature>
<feature type="coiled-coil region" evidence="6">
    <location>
        <begin position="171"/>
        <end position="201"/>
    </location>
</feature>
<dbReference type="SUPFAM" id="SSF52540">
    <property type="entry name" value="P-loop containing nucleoside triphosphate hydrolases"/>
    <property type="match status" value="1"/>
</dbReference>
<evidence type="ECO:0000256" key="6">
    <source>
        <dbReference type="HAMAP-Rule" id="MF_01894"/>
    </source>
</evidence>
<dbReference type="Gene3D" id="1.20.1060.20">
    <property type="match status" value="1"/>
</dbReference>
<feature type="coiled-coil region" evidence="6">
    <location>
        <begin position="928"/>
        <end position="1009"/>
    </location>
</feature>
<keyword evidence="5 6" id="KW-0238">DNA-binding</keyword>
<dbReference type="GO" id="GO:0005524">
    <property type="term" value="F:ATP binding"/>
    <property type="evidence" value="ECO:0007669"/>
    <property type="project" value="UniProtKB-UniRule"/>
</dbReference>
<accession>A0A930B4N9</accession>
<comment type="subunit">
    <text evidence="6">Homodimer.</text>
</comment>
<evidence type="ECO:0000313" key="9">
    <source>
        <dbReference type="EMBL" id="MBF1128824.1"/>
    </source>
</evidence>